<dbReference type="InterPro" id="IPR051685">
    <property type="entry name" value="Ycf3/AcsC/BcsC/TPR_MFPF"/>
</dbReference>
<organism evidence="4 5">
    <name type="scientific">Viridibacillus soli</name>
    <dbReference type="NCBI Taxonomy" id="2798301"/>
    <lineage>
        <taxon>Bacteria</taxon>
        <taxon>Bacillati</taxon>
        <taxon>Bacillota</taxon>
        <taxon>Bacilli</taxon>
        <taxon>Bacillales</taxon>
        <taxon>Caryophanaceae</taxon>
        <taxon>Viridibacillus</taxon>
    </lineage>
</organism>
<evidence type="ECO:0000256" key="1">
    <source>
        <dbReference type="ARBA" id="ARBA00022737"/>
    </source>
</evidence>
<comment type="caution">
    <text evidence="4">The sequence shown here is derived from an EMBL/GenBank/DDBJ whole genome shotgun (WGS) entry which is preliminary data.</text>
</comment>
<dbReference type="PANTHER" id="PTHR44943:SF4">
    <property type="entry name" value="TPR REPEAT-CONTAINING PROTEIN MJ0798"/>
    <property type="match status" value="1"/>
</dbReference>
<evidence type="ECO:0000313" key="5">
    <source>
        <dbReference type="Proteomes" id="UP000618943"/>
    </source>
</evidence>
<name>A0ABS1H461_9BACL</name>
<feature type="region of interest" description="Disordered" evidence="3">
    <location>
        <begin position="1"/>
        <end position="23"/>
    </location>
</feature>
<dbReference type="RefSeq" id="WP_200748176.1">
    <property type="nucleotide sequence ID" value="NZ_JAEOAH010000004.1"/>
</dbReference>
<protein>
    <recommendedName>
        <fullName evidence="6">Tetratricopeptide repeat protein</fullName>
    </recommendedName>
</protein>
<sequence>MSNNKILFTQEEQNTHKNNKNKDVSTQIAHDILTQKRSVPSRSNYVDVAKLLKRENKVNQATKLLQEGANIHSMSLSIHAELMKIYIRKKNLKAIAMHLPRTVKNIPRRKESTLYYKLYKYLVCKRHYVEADEILQLVIKKDPTNEMLRFEFTQLALAEKNWPKAIQRIEELVQFLGEEVPASVLVDLSIAYQIVGDHSKAELLFAECLTKYKEEIPNLFDNGYRKVVLFDNGESRIEFYKYIEPTKTVFATFDAIDKTWERTPFAFNLLKRKQVDLISLRRRTTKNYHQDLSREEYYDTVAKLATGYDKKFSYGTSLGGYGALYFGSTIDCNILALSPRNSAHPNHGSKMRAYTEFTHGLEHPYNPGISPTIMYDPKDPIDSKYMKKVIQKAYPNAKFIYFPYAGHRISIYLSQVGILKDIVSKFMAEEEIPNYERVLRSKSTEYHRILAIHCARTKKKNWALQLTEQSIQLSPTYDRPRLLKVELLRDLNRIDEAFEAAYAGLELFPRYTRMHLLLISLLEQQDRLPEAIEAVDHALQSSKSAKLKEKREELLAKAETLATI</sequence>
<dbReference type="InterPro" id="IPR029058">
    <property type="entry name" value="AB_hydrolase_fold"/>
</dbReference>
<dbReference type="InterPro" id="IPR011990">
    <property type="entry name" value="TPR-like_helical_dom_sf"/>
</dbReference>
<evidence type="ECO:0000256" key="3">
    <source>
        <dbReference type="SAM" id="MobiDB-lite"/>
    </source>
</evidence>
<keyword evidence="1" id="KW-0677">Repeat</keyword>
<proteinExistence type="predicted"/>
<gene>
    <name evidence="4" type="ORF">JFL43_04935</name>
</gene>
<dbReference type="Proteomes" id="UP000618943">
    <property type="component" value="Unassembled WGS sequence"/>
</dbReference>
<accession>A0ABS1H461</accession>
<dbReference type="PANTHER" id="PTHR44943">
    <property type="entry name" value="CELLULOSE SYNTHASE OPERON PROTEIN C"/>
    <property type="match status" value="1"/>
</dbReference>
<keyword evidence="2" id="KW-0802">TPR repeat</keyword>
<keyword evidence="5" id="KW-1185">Reference proteome</keyword>
<evidence type="ECO:0008006" key="6">
    <source>
        <dbReference type="Google" id="ProtNLM"/>
    </source>
</evidence>
<evidence type="ECO:0000256" key="2">
    <source>
        <dbReference type="ARBA" id="ARBA00022803"/>
    </source>
</evidence>
<dbReference type="Gene3D" id="1.25.40.10">
    <property type="entry name" value="Tetratricopeptide repeat domain"/>
    <property type="match status" value="2"/>
</dbReference>
<dbReference type="SUPFAM" id="SSF53474">
    <property type="entry name" value="alpha/beta-Hydrolases"/>
    <property type="match status" value="1"/>
</dbReference>
<feature type="compositionally biased region" description="Polar residues" evidence="3">
    <location>
        <begin position="1"/>
        <end position="12"/>
    </location>
</feature>
<dbReference type="EMBL" id="JAEOAH010000004">
    <property type="protein sequence ID" value="MBK3494210.1"/>
    <property type="molecule type" value="Genomic_DNA"/>
</dbReference>
<dbReference type="SUPFAM" id="SSF48452">
    <property type="entry name" value="TPR-like"/>
    <property type="match status" value="1"/>
</dbReference>
<reference evidence="4 5" key="1">
    <citation type="submission" date="2020-12" db="EMBL/GenBank/DDBJ databases">
        <title>YIM B01967 draft genome.</title>
        <authorList>
            <person name="Yan X."/>
        </authorList>
    </citation>
    <scope>NUCLEOTIDE SEQUENCE [LARGE SCALE GENOMIC DNA]</scope>
    <source>
        <strain evidence="4 5">YIM B01967</strain>
    </source>
</reference>
<evidence type="ECO:0000313" key="4">
    <source>
        <dbReference type="EMBL" id="MBK3494210.1"/>
    </source>
</evidence>